<dbReference type="AlphaFoldDB" id="A0A2G9T7Y4"/>
<keyword evidence="11" id="KW-1185">Reference proteome</keyword>
<evidence type="ECO:0000256" key="1">
    <source>
        <dbReference type="ARBA" id="ARBA00004141"/>
    </source>
</evidence>
<feature type="transmembrane region" description="Helical" evidence="8">
    <location>
        <begin position="6"/>
        <end position="23"/>
    </location>
</feature>
<evidence type="ECO:0000256" key="6">
    <source>
        <dbReference type="ARBA" id="ARBA00023170"/>
    </source>
</evidence>
<evidence type="ECO:0000313" key="11">
    <source>
        <dbReference type="Proteomes" id="UP000230423"/>
    </source>
</evidence>
<dbReference type="GO" id="GO:0043005">
    <property type="term" value="C:neuron projection"/>
    <property type="evidence" value="ECO:0007669"/>
    <property type="project" value="TreeGrafter"/>
</dbReference>
<dbReference type="GO" id="GO:0042923">
    <property type="term" value="F:neuropeptide binding"/>
    <property type="evidence" value="ECO:0007669"/>
    <property type="project" value="TreeGrafter"/>
</dbReference>
<dbReference type="PANTHER" id="PTHR24235">
    <property type="entry name" value="NEUROPEPTIDE Y RECEPTOR"/>
    <property type="match status" value="1"/>
</dbReference>
<dbReference type="InterPro" id="IPR000276">
    <property type="entry name" value="GPCR_Rhodpsn"/>
</dbReference>
<comment type="subcellular location">
    <subcellularLocation>
        <location evidence="1">Membrane</location>
        <topology evidence="1">Multi-pass membrane protein</topology>
    </subcellularLocation>
</comment>
<reference evidence="10 11" key="1">
    <citation type="submission" date="2015-09" db="EMBL/GenBank/DDBJ databases">
        <title>Draft genome of the parasitic nematode Teladorsagia circumcincta isolate WARC Sus (inbred).</title>
        <authorList>
            <person name="Mitreva M."/>
        </authorList>
    </citation>
    <scope>NUCLEOTIDE SEQUENCE [LARGE SCALE GENOMIC DNA]</scope>
    <source>
        <strain evidence="10 11">S</strain>
    </source>
</reference>
<dbReference type="Proteomes" id="UP000230423">
    <property type="component" value="Unassembled WGS sequence"/>
</dbReference>
<dbReference type="OrthoDB" id="9046662at2759"/>
<evidence type="ECO:0000259" key="9">
    <source>
        <dbReference type="PROSITE" id="PS50262"/>
    </source>
</evidence>
<gene>
    <name evidence="10" type="ORF">TELCIR_24601</name>
</gene>
<dbReference type="EMBL" id="KZ402374">
    <property type="protein sequence ID" value="PIO54044.1"/>
    <property type="molecule type" value="Genomic_DNA"/>
</dbReference>
<dbReference type="GO" id="GO:0005886">
    <property type="term" value="C:plasma membrane"/>
    <property type="evidence" value="ECO:0007669"/>
    <property type="project" value="TreeGrafter"/>
</dbReference>
<evidence type="ECO:0000256" key="3">
    <source>
        <dbReference type="ARBA" id="ARBA00022989"/>
    </source>
</evidence>
<name>A0A2G9T7Y4_TELCI</name>
<evidence type="ECO:0000256" key="7">
    <source>
        <dbReference type="ARBA" id="ARBA00023224"/>
    </source>
</evidence>
<feature type="transmembrane region" description="Helical" evidence="8">
    <location>
        <begin position="35"/>
        <end position="55"/>
    </location>
</feature>
<dbReference type="PROSITE" id="PS00237">
    <property type="entry name" value="G_PROTEIN_RECEP_F1_1"/>
    <property type="match status" value="1"/>
</dbReference>
<dbReference type="PANTHER" id="PTHR24235:SF18">
    <property type="entry name" value="G-PROTEIN COUPLED RECEPTORS FAMILY 1 PROFILE DOMAIN-CONTAINING PROTEIN"/>
    <property type="match status" value="1"/>
</dbReference>
<evidence type="ECO:0000256" key="2">
    <source>
        <dbReference type="ARBA" id="ARBA00022692"/>
    </source>
</evidence>
<feature type="domain" description="G-protein coupled receptors family 1 profile" evidence="9">
    <location>
        <begin position="1"/>
        <end position="93"/>
    </location>
</feature>
<sequence>GGSIFVSSFTLTVIALDRCLLILKPNKEMIGYNRAVAIVVAIWVCGYALALPVGIFSRAVSYDELCGVFCEEIWLDFADRYTSSFNIQMCYKS</sequence>
<dbReference type="InterPro" id="IPR017452">
    <property type="entry name" value="GPCR_Rhodpsn_7TM"/>
</dbReference>
<evidence type="ECO:0000256" key="4">
    <source>
        <dbReference type="ARBA" id="ARBA00023040"/>
    </source>
</evidence>
<dbReference type="PROSITE" id="PS50262">
    <property type="entry name" value="G_PROTEIN_RECEP_F1_2"/>
    <property type="match status" value="1"/>
</dbReference>
<feature type="non-terminal residue" evidence="10">
    <location>
        <position position="1"/>
    </location>
</feature>
<evidence type="ECO:0000256" key="5">
    <source>
        <dbReference type="ARBA" id="ARBA00023136"/>
    </source>
</evidence>
<proteinExistence type="predicted"/>
<keyword evidence="4" id="KW-0297">G-protein coupled receptor</keyword>
<evidence type="ECO:0000313" key="10">
    <source>
        <dbReference type="EMBL" id="PIO54044.1"/>
    </source>
</evidence>
<evidence type="ECO:0000256" key="8">
    <source>
        <dbReference type="SAM" id="Phobius"/>
    </source>
</evidence>
<protein>
    <recommendedName>
        <fullName evidence="9">G-protein coupled receptors family 1 profile domain-containing protein</fullName>
    </recommendedName>
</protein>
<dbReference type="Pfam" id="PF00001">
    <property type="entry name" value="7tm_1"/>
    <property type="match status" value="1"/>
</dbReference>
<keyword evidence="7" id="KW-0807">Transducer</keyword>
<accession>A0A2G9T7Y4</accession>
<dbReference type="Gene3D" id="1.20.1070.10">
    <property type="entry name" value="Rhodopsin 7-helix transmembrane proteins"/>
    <property type="match status" value="1"/>
</dbReference>
<keyword evidence="2 8" id="KW-0812">Transmembrane</keyword>
<dbReference type="GO" id="GO:0008188">
    <property type="term" value="F:neuropeptide receptor activity"/>
    <property type="evidence" value="ECO:0007669"/>
    <property type="project" value="TreeGrafter"/>
</dbReference>
<dbReference type="SUPFAM" id="SSF81321">
    <property type="entry name" value="Family A G protein-coupled receptor-like"/>
    <property type="match status" value="1"/>
</dbReference>
<keyword evidence="6" id="KW-0675">Receptor</keyword>
<keyword evidence="3 8" id="KW-1133">Transmembrane helix</keyword>
<keyword evidence="5 8" id="KW-0472">Membrane</keyword>
<organism evidence="10 11">
    <name type="scientific">Teladorsagia circumcincta</name>
    <name type="common">Brown stomach worm</name>
    <name type="synonym">Ostertagia circumcincta</name>
    <dbReference type="NCBI Taxonomy" id="45464"/>
    <lineage>
        <taxon>Eukaryota</taxon>
        <taxon>Metazoa</taxon>
        <taxon>Ecdysozoa</taxon>
        <taxon>Nematoda</taxon>
        <taxon>Chromadorea</taxon>
        <taxon>Rhabditida</taxon>
        <taxon>Rhabditina</taxon>
        <taxon>Rhabditomorpha</taxon>
        <taxon>Strongyloidea</taxon>
        <taxon>Trichostrongylidae</taxon>
        <taxon>Teladorsagia</taxon>
    </lineage>
</organism>